<protein>
    <submittedName>
        <fullName evidence="1">Uncharacterized protein</fullName>
    </submittedName>
</protein>
<evidence type="ECO:0000313" key="2">
    <source>
        <dbReference type="Proteomes" id="UP000228996"/>
    </source>
</evidence>
<gene>
    <name evidence="1" type="ORF">COT44_04120</name>
</gene>
<dbReference type="AlphaFoldDB" id="A0A2M6XC83"/>
<accession>A0A2M6XC83</accession>
<dbReference type="EMBL" id="PEYO01000019">
    <property type="protein sequence ID" value="PIU03285.1"/>
    <property type="molecule type" value="Genomic_DNA"/>
</dbReference>
<reference evidence="2" key="1">
    <citation type="submission" date="2017-09" db="EMBL/GenBank/DDBJ databases">
        <title>Depth-based differentiation of microbial function through sediment-hosted aquifers and enrichment of novel symbionts in the deep terrestrial subsurface.</title>
        <authorList>
            <person name="Probst A.J."/>
            <person name="Ladd B."/>
            <person name="Jarett J.K."/>
            <person name="Geller-Mcgrath D.E."/>
            <person name="Sieber C.M.K."/>
            <person name="Emerson J.B."/>
            <person name="Anantharaman K."/>
            <person name="Thomas B.C."/>
            <person name="Malmstrom R."/>
            <person name="Stieglmeier M."/>
            <person name="Klingl A."/>
            <person name="Woyke T."/>
            <person name="Ryan C.M."/>
            <person name="Banfield J.F."/>
        </authorList>
    </citation>
    <scope>NUCLEOTIDE SEQUENCE [LARGE SCALE GENOMIC DNA]</scope>
</reference>
<dbReference type="SUPFAM" id="SSF64182">
    <property type="entry name" value="DHH phosphoesterases"/>
    <property type="match status" value="1"/>
</dbReference>
<name>A0A2M6XC83_9BACT</name>
<dbReference type="InterPro" id="IPR038763">
    <property type="entry name" value="DHH_sf"/>
</dbReference>
<evidence type="ECO:0000313" key="1">
    <source>
        <dbReference type="EMBL" id="PIU03285.1"/>
    </source>
</evidence>
<proteinExistence type="predicted"/>
<sequence>MVKLIVTHINPDLDALSSIWLIKRFFPTWEKADMQFVPAGKTFRGAPPDDDQEIIHVDTGFGKYDHHQTAKFTCAAELVYKEVKKRQKLSEDNQKALERFIKVNVELDSGRDISWEDAQNDRYEFMVSNFMASIKFSQEKKDEEKVNYFLPIIDAIFQTIKNKIKAENEIKKGKEFETLWGKGIGMETGLDDVLTVGEKMGYSLVVKKNPKDGHVRIFGRWDKKIDLTKAFGKFQKKDPMASWYLHPSKCLLLNGSRSDPDMVPTKLSLEEIIKIVGKKKPS</sequence>
<organism evidence="1 2">
    <name type="scientific">Candidatus Shapirobacteria bacterium CG08_land_8_20_14_0_20_39_18</name>
    <dbReference type="NCBI Taxonomy" id="1974883"/>
    <lineage>
        <taxon>Bacteria</taxon>
        <taxon>Candidatus Shapironibacteriota</taxon>
    </lineage>
</organism>
<dbReference type="Proteomes" id="UP000228996">
    <property type="component" value="Unassembled WGS sequence"/>
</dbReference>
<comment type="caution">
    <text evidence="1">The sequence shown here is derived from an EMBL/GenBank/DDBJ whole genome shotgun (WGS) entry which is preliminary data.</text>
</comment>